<dbReference type="Pfam" id="PF01121">
    <property type="entry name" value="CoaE"/>
    <property type="match status" value="1"/>
</dbReference>
<dbReference type="PROSITE" id="PS51219">
    <property type="entry name" value="DPCK"/>
    <property type="match status" value="1"/>
</dbReference>
<dbReference type="STRING" id="1150112.SAMN04487893_101308"/>
<comment type="pathway">
    <text evidence="5">Cofactor biosynthesis; coenzyme A biosynthesis; CoA from (R)-pantothenate: step 5/5.</text>
</comment>
<dbReference type="InterPro" id="IPR027417">
    <property type="entry name" value="P-loop_NTPase"/>
</dbReference>
<dbReference type="GO" id="GO:0004140">
    <property type="term" value="F:dephospho-CoA kinase activity"/>
    <property type="evidence" value="ECO:0007669"/>
    <property type="project" value="UniProtKB-UniRule"/>
</dbReference>
<comment type="function">
    <text evidence="5">Catalyzes the phosphorylation of the 3'-hydroxyl group of dephosphocoenzyme A to form coenzyme A.</text>
</comment>
<dbReference type="RefSeq" id="WP_090677679.1">
    <property type="nucleotide sequence ID" value="NZ_FORU01000001.1"/>
</dbReference>
<evidence type="ECO:0000256" key="2">
    <source>
        <dbReference type="ARBA" id="ARBA00022741"/>
    </source>
</evidence>
<protein>
    <recommendedName>
        <fullName evidence="5 6">Dephospho-CoA kinase</fullName>
        <ecNumber evidence="5 6">2.7.1.24</ecNumber>
    </recommendedName>
    <alternativeName>
        <fullName evidence="5">Dephosphocoenzyme A kinase</fullName>
    </alternativeName>
</protein>
<dbReference type="GO" id="GO:0005524">
    <property type="term" value="F:ATP binding"/>
    <property type="evidence" value="ECO:0007669"/>
    <property type="project" value="UniProtKB-UniRule"/>
</dbReference>
<dbReference type="CDD" id="cd02022">
    <property type="entry name" value="DPCK"/>
    <property type="match status" value="1"/>
</dbReference>
<dbReference type="GO" id="GO:0015937">
    <property type="term" value="P:coenzyme A biosynthetic process"/>
    <property type="evidence" value="ECO:0007669"/>
    <property type="project" value="UniProtKB-UniRule"/>
</dbReference>
<keyword evidence="4 5" id="KW-0173">Coenzyme A biosynthesis</keyword>
<evidence type="ECO:0000313" key="8">
    <source>
        <dbReference type="Proteomes" id="UP000243887"/>
    </source>
</evidence>
<evidence type="ECO:0000256" key="5">
    <source>
        <dbReference type="HAMAP-Rule" id="MF_00376"/>
    </source>
</evidence>
<keyword evidence="5" id="KW-0963">Cytoplasm</keyword>
<dbReference type="EMBL" id="FORU01000001">
    <property type="protein sequence ID" value="SFI83536.1"/>
    <property type="molecule type" value="Genomic_DNA"/>
</dbReference>
<name>A0A1I3LGG4_9FLAO</name>
<dbReference type="HAMAP" id="MF_00376">
    <property type="entry name" value="Dephospho_CoA_kinase"/>
    <property type="match status" value="1"/>
</dbReference>
<evidence type="ECO:0000256" key="6">
    <source>
        <dbReference type="NCBIfam" id="TIGR00152"/>
    </source>
</evidence>
<keyword evidence="2 5" id="KW-0547">Nucleotide-binding</keyword>
<dbReference type="OrthoDB" id="9812943at2"/>
<keyword evidence="3 5" id="KW-0067">ATP-binding</keyword>
<dbReference type="Gene3D" id="3.40.50.300">
    <property type="entry name" value="P-loop containing nucleotide triphosphate hydrolases"/>
    <property type="match status" value="1"/>
</dbReference>
<dbReference type="UniPathway" id="UPA00241">
    <property type="reaction ID" value="UER00356"/>
</dbReference>
<dbReference type="GO" id="GO:0005737">
    <property type="term" value="C:cytoplasm"/>
    <property type="evidence" value="ECO:0007669"/>
    <property type="project" value="UniProtKB-SubCell"/>
</dbReference>
<evidence type="ECO:0000256" key="1">
    <source>
        <dbReference type="ARBA" id="ARBA00009018"/>
    </source>
</evidence>
<dbReference type="AlphaFoldDB" id="A0A1I3LGG4"/>
<reference evidence="8" key="1">
    <citation type="submission" date="2016-10" db="EMBL/GenBank/DDBJ databases">
        <authorList>
            <person name="Varghese N."/>
            <person name="Submissions S."/>
        </authorList>
    </citation>
    <scope>NUCLEOTIDE SEQUENCE [LARGE SCALE GENOMIC DNA]</scope>
    <source>
        <strain evidence="8">DSM 26542</strain>
    </source>
</reference>
<organism evidence="7 8">
    <name type="scientific">Myroides guanonis</name>
    <dbReference type="NCBI Taxonomy" id="1150112"/>
    <lineage>
        <taxon>Bacteria</taxon>
        <taxon>Pseudomonadati</taxon>
        <taxon>Bacteroidota</taxon>
        <taxon>Flavobacteriia</taxon>
        <taxon>Flavobacteriales</taxon>
        <taxon>Flavobacteriaceae</taxon>
        <taxon>Myroides</taxon>
    </lineage>
</organism>
<dbReference type="NCBIfam" id="TIGR00152">
    <property type="entry name" value="dephospho-CoA kinase"/>
    <property type="match status" value="1"/>
</dbReference>
<dbReference type="PANTHER" id="PTHR10695:SF46">
    <property type="entry name" value="BIFUNCTIONAL COENZYME A SYNTHASE-RELATED"/>
    <property type="match status" value="1"/>
</dbReference>
<keyword evidence="5" id="KW-0808">Transferase</keyword>
<comment type="catalytic activity">
    <reaction evidence="5">
        <text>3'-dephospho-CoA + ATP = ADP + CoA + H(+)</text>
        <dbReference type="Rhea" id="RHEA:18245"/>
        <dbReference type="ChEBI" id="CHEBI:15378"/>
        <dbReference type="ChEBI" id="CHEBI:30616"/>
        <dbReference type="ChEBI" id="CHEBI:57287"/>
        <dbReference type="ChEBI" id="CHEBI:57328"/>
        <dbReference type="ChEBI" id="CHEBI:456216"/>
        <dbReference type="EC" id="2.7.1.24"/>
    </reaction>
</comment>
<comment type="subcellular location">
    <subcellularLocation>
        <location evidence="5">Cytoplasm</location>
    </subcellularLocation>
</comment>
<comment type="similarity">
    <text evidence="1 5">Belongs to the CoaE family.</text>
</comment>
<accession>A0A1I3LGG4</accession>
<evidence type="ECO:0000313" key="7">
    <source>
        <dbReference type="EMBL" id="SFI83536.1"/>
    </source>
</evidence>
<sequence length="193" mass="22104">MTKVICLTGGIGSGKTTVARMFEKHGIPVYISDERAKLIMMQSEIIQQIQTIFEEPVIQEGILDRKKIRELVFDNKELLDRLNSIVHPAVANDFKDWVRSHSDKAYVLKESAILFETNSQSACEKIILVTAPEEVRIRRVVERDGVSKEGVKKIINQQISDYEKGKLSDFIIKNIDIKEVEKEVLMIIRDFLS</sequence>
<dbReference type="SUPFAM" id="SSF52540">
    <property type="entry name" value="P-loop containing nucleoside triphosphate hydrolases"/>
    <property type="match status" value="1"/>
</dbReference>
<proteinExistence type="inferred from homology"/>
<feature type="binding site" evidence="5">
    <location>
        <begin position="12"/>
        <end position="17"/>
    </location>
    <ligand>
        <name>ATP</name>
        <dbReference type="ChEBI" id="CHEBI:30616"/>
    </ligand>
</feature>
<dbReference type="EC" id="2.7.1.24" evidence="5 6"/>
<keyword evidence="8" id="KW-1185">Reference proteome</keyword>
<dbReference type="InterPro" id="IPR001977">
    <property type="entry name" value="Depp_CoAkinase"/>
</dbReference>
<keyword evidence="5 7" id="KW-0418">Kinase</keyword>
<gene>
    <name evidence="5" type="primary">coaE</name>
    <name evidence="7" type="ORF">SAMN04487893_101308</name>
</gene>
<dbReference type="Proteomes" id="UP000243887">
    <property type="component" value="Unassembled WGS sequence"/>
</dbReference>
<dbReference type="PANTHER" id="PTHR10695">
    <property type="entry name" value="DEPHOSPHO-COA KINASE-RELATED"/>
    <property type="match status" value="1"/>
</dbReference>
<evidence type="ECO:0000256" key="4">
    <source>
        <dbReference type="ARBA" id="ARBA00022993"/>
    </source>
</evidence>
<evidence type="ECO:0000256" key="3">
    <source>
        <dbReference type="ARBA" id="ARBA00022840"/>
    </source>
</evidence>